<keyword evidence="3" id="KW-1185">Reference proteome</keyword>
<dbReference type="InterPro" id="IPR036105">
    <property type="entry name" value="DiNase_FeMo-co_biosyn_sf"/>
</dbReference>
<dbReference type="GeneID" id="5325440"/>
<dbReference type="InterPro" id="IPR051840">
    <property type="entry name" value="NifX/NifY_domain"/>
</dbReference>
<dbReference type="EMBL" id="CP000742">
    <property type="protein sequence ID" value="ABR53972.1"/>
    <property type="molecule type" value="Genomic_DNA"/>
</dbReference>
<dbReference type="Proteomes" id="UP000001107">
    <property type="component" value="Chromosome"/>
</dbReference>
<dbReference type="OrthoDB" id="85838at2157"/>
<evidence type="ECO:0000259" key="1">
    <source>
        <dbReference type="Pfam" id="PF02579"/>
    </source>
</evidence>
<proteinExistence type="predicted"/>
<dbReference type="STRING" id="406327.Mevan_0058"/>
<dbReference type="RefSeq" id="WP_011971876.1">
    <property type="nucleotide sequence ID" value="NC_009634.1"/>
</dbReference>
<dbReference type="HOGENOM" id="CLU_104194_3_2_2"/>
<dbReference type="InterPro" id="IPR003731">
    <property type="entry name" value="Di-Nase_FeMo-co_biosynth"/>
</dbReference>
<dbReference type="PANTHER" id="PTHR33937:SF2">
    <property type="entry name" value="DINITROGENASE IRON-MOLYBDENUM COFACTOR BIOSYNTHESIS DOMAIN-CONTAINING PROTEIN"/>
    <property type="match status" value="1"/>
</dbReference>
<dbReference type="Gene3D" id="3.30.420.130">
    <property type="entry name" value="Dinitrogenase iron-molybdenum cofactor biosynthesis domain"/>
    <property type="match status" value="1"/>
</dbReference>
<dbReference type="InterPro" id="IPR034165">
    <property type="entry name" value="NifB_C"/>
</dbReference>
<reference evidence="2" key="1">
    <citation type="submission" date="2007-06" db="EMBL/GenBank/DDBJ databases">
        <title>Complete sequence of Methanococcus vannielii SB.</title>
        <authorList>
            <consortium name="US DOE Joint Genome Institute"/>
            <person name="Copeland A."/>
            <person name="Lucas S."/>
            <person name="Lapidus A."/>
            <person name="Barry K."/>
            <person name="Glavina del Rio T."/>
            <person name="Dalin E."/>
            <person name="Tice H."/>
            <person name="Pitluck S."/>
            <person name="Chain P."/>
            <person name="Malfatti S."/>
            <person name="Shin M."/>
            <person name="Vergez L."/>
            <person name="Schmutz J."/>
            <person name="Larimer F."/>
            <person name="Land M."/>
            <person name="Hauser L."/>
            <person name="Kyrpides N."/>
            <person name="Anderson I."/>
            <person name="Sieprawska-Lupa M."/>
            <person name="Whitman W.B."/>
            <person name="Richardson P."/>
        </authorList>
    </citation>
    <scope>NUCLEOTIDE SEQUENCE [LARGE SCALE GENOMIC DNA]</scope>
    <source>
        <strain evidence="2">SB</strain>
    </source>
</reference>
<dbReference type="CDD" id="cd00852">
    <property type="entry name" value="NifB"/>
    <property type="match status" value="1"/>
</dbReference>
<dbReference type="PANTHER" id="PTHR33937">
    <property type="entry name" value="IRON-MOLYBDENUM PROTEIN-RELATED-RELATED"/>
    <property type="match status" value="1"/>
</dbReference>
<name>A6UNA0_METVS</name>
<sequence>MKTLKIAVSSTDGVNINMHFGSSTHFLIFEINDKIAEFLELRENPTKHINEHKDRWNGALELLKDCQIIFCSKIGDIPKSILEKNGIKVVISKNTLKEALKEYMFS</sequence>
<dbReference type="Pfam" id="PF02579">
    <property type="entry name" value="Nitro_FeMo-Co"/>
    <property type="match status" value="1"/>
</dbReference>
<dbReference type="KEGG" id="mvn:Mevan_0058"/>
<dbReference type="eggNOG" id="arCOG02736">
    <property type="taxonomic scope" value="Archaea"/>
</dbReference>
<gene>
    <name evidence="2" type="ordered locus">Mevan_0058</name>
</gene>
<evidence type="ECO:0000313" key="3">
    <source>
        <dbReference type="Proteomes" id="UP000001107"/>
    </source>
</evidence>
<dbReference type="AlphaFoldDB" id="A6UNA0"/>
<evidence type="ECO:0000313" key="2">
    <source>
        <dbReference type="EMBL" id="ABR53972.1"/>
    </source>
</evidence>
<organism evidence="2 3">
    <name type="scientific">Methanococcus vannielii (strain ATCC 35089 / DSM 1224 / JCM 13029 / OCM 148 / SB)</name>
    <dbReference type="NCBI Taxonomy" id="406327"/>
    <lineage>
        <taxon>Archaea</taxon>
        <taxon>Methanobacteriati</taxon>
        <taxon>Methanobacteriota</taxon>
        <taxon>Methanomada group</taxon>
        <taxon>Methanococci</taxon>
        <taxon>Methanococcales</taxon>
        <taxon>Methanococcaceae</taxon>
        <taxon>Methanococcus</taxon>
    </lineage>
</organism>
<protein>
    <submittedName>
        <fullName evidence="2">Dinitrogenase iron-molybdenum cofactor biosynthesis protein</fullName>
    </submittedName>
</protein>
<dbReference type="SUPFAM" id="SSF53146">
    <property type="entry name" value="Nitrogenase accessory factor-like"/>
    <property type="match status" value="1"/>
</dbReference>
<feature type="domain" description="Dinitrogenase iron-molybdenum cofactor biosynthesis" evidence="1">
    <location>
        <begin position="13"/>
        <end position="103"/>
    </location>
</feature>
<accession>A6UNA0</accession>